<dbReference type="InterPro" id="IPR036249">
    <property type="entry name" value="Thioredoxin-like_sf"/>
</dbReference>
<organism evidence="4 5">
    <name type="scientific">Actinacidiphila acididurans</name>
    <dbReference type="NCBI Taxonomy" id="2784346"/>
    <lineage>
        <taxon>Bacteria</taxon>
        <taxon>Bacillati</taxon>
        <taxon>Actinomycetota</taxon>
        <taxon>Actinomycetes</taxon>
        <taxon>Kitasatosporales</taxon>
        <taxon>Streptomycetaceae</taxon>
        <taxon>Actinacidiphila</taxon>
    </lineage>
</organism>
<dbReference type="EMBL" id="JADKYB010000006">
    <property type="protein sequence ID" value="MBM9505533.1"/>
    <property type="molecule type" value="Genomic_DNA"/>
</dbReference>
<dbReference type="Pfam" id="PF13462">
    <property type="entry name" value="Thioredoxin_4"/>
    <property type="match status" value="1"/>
</dbReference>
<gene>
    <name evidence="4" type="ORF">ITX44_13425</name>
</gene>
<dbReference type="Gene3D" id="3.40.30.10">
    <property type="entry name" value="Glutaredoxin"/>
    <property type="match status" value="1"/>
</dbReference>
<comment type="caution">
    <text evidence="4">The sequence shown here is derived from an EMBL/GenBank/DDBJ whole genome shotgun (WGS) entry which is preliminary data.</text>
</comment>
<keyword evidence="5" id="KW-1185">Reference proteome</keyword>
<keyword evidence="2" id="KW-0812">Transmembrane</keyword>
<keyword evidence="2" id="KW-0472">Membrane</keyword>
<dbReference type="RefSeq" id="WP_205357388.1">
    <property type="nucleotide sequence ID" value="NZ_JADKYB010000006.1"/>
</dbReference>
<accession>A0ABS2TQC2</accession>
<evidence type="ECO:0000256" key="2">
    <source>
        <dbReference type="SAM" id="Phobius"/>
    </source>
</evidence>
<protein>
    <submittedName>
        <fullName evidence="4">Thioredoxin domain-containing protein</fullName>
    </submittedName>
</protein>
<feature type="region of interest" description="Disordered" evidence="1">
    <location>
        <begin position="1"/>
        <end position="28"/>
    </location>
</feature>
<name>A0ABS2TQC2_9ACTN</name>
<evidence type="ECO:0000256" key="1">
    <source>
        <dbReference type="SAM" id="MobiDB-lite"/>
    </source>
</evidence>
<keyword evidence="2" id="KW-1133">Transmembrane helix</keyword>
<dbReference type="SUPFAM" id="SSF52833">
    <property type="entry name" value="Thioredoxin-like"/>
    <property type="match status" value="1"/>
</dbReference>
<feature type="compositionally biased region" description="Basic and acidic residues" evidence="1">
    <location>
        <begin position="12"/>
        <end position="27"/>
    </location>
</feature>
<dbReference type="Proteomes" id="UP000749040">
    <property type="component" value="Unassembled WGS sequence"/>
</dbReference>
<feature type="domain" description="Thioredoxin-like fold" evidence="3">
    <location>
        <begin position="81"/>
        <end position="258"/>
    </location>
</feature>
<reference evidence="4 5" key="1">
    <citation type="submission" date="2021-01" db="EMBL/GenBank/DDBJ databases">
        <title>Streptomyces acididurans sp. nov., isolated from a peat swamp forest soil.</title>
        <authorList>
            <person name="Chantavorakit T."/>
            <person name="Duangmal K."/>
        </authorList>
    </citation>
    <scope>NUCLEOTIDE SEQUENCE [LARGE SCALE GENOMIC DNA]</scope>
    <source>
        <strain evidence="4 5">KK5PA1</strain>
    </source>
</reference>
<evidence type="ECO:0000313" key="4">
    <source>
        <dbReference type="EMBL" id="MBM9505533.1"/>
    </source>
</evidence>
<proteinExistence type="predicted"/>
<dbReference type="InterPro" id="IPR012336">
    <property type="entry name" value="Thioredoxin-like_fold"/>
</dbReference>
<sequence>MSQRNSLANKAAAREKLREQREKDAKRSKVRRQVVVGVGVVALLAVAGGVAVAVNQMNKPGYWSDAAKKPLVQPANTSGTNGSTIVVGDKNNKNNLDLYEDLRCPACAQLEQTQGAAILQGEQAGKYKITYHFGDFLDDRLKGTGSKNALSAVGAAVNVSTDAFVQFHTLLYSTAHHPDESGPDLFASDSHVLSIADLVPALKSNTAFQTAVKNGTYDKWALDSADAFNKAGIQATPTIVFNGKQLTADNVTSEIDQALGAKK</sequence>
<evidence type="ECO:0000313" key="5">
    <source>
        <dbReference type="Proteomes" id="UP000749040"/>
    </source>
</evidence>
<feature type="transmembrane region" description="Helical" evidence="2">
    <location>
        <begin position="34"/>
        <end position="54"/>
    </location>
</feature>
<evidence type="ECO:0000259" key="3">
    <source>
        <dbReference type="Pfam" id="PF13462"/>
    </source>
</evidence>